<evidence type="ECO:0000259" key="4">
    <source>
        <dbReference type="PROSITE" id="PS01124"/>
    </source>
</evidence>
<feature type="domain" description="HTH araC/xylS-type" evidence="4">
    <location>
        <begin position="195"/>
        <end position="293"/>
    </location>
</feature>
<dbReference type="Pfam" id="PF12833">
    <property type="entry name" value="HTH_18"/>
    <property type="match status" value="1"/>
</dbReference>
<dbReference type="Gene3D" id="1.10.10.60">
    <property type="entry name" value="Homeodomain-like"/>
    <property type="match status" value="2"/>
</dbReference>
<dbReference type="InterPro" id="IPR018060">
    <property type="entry name" value="HTH_AraC"/>
</dbReference>
<dbReference type="Proteomes" id="UP000001693">
    <property type="component" value="Chromosome"/>
</dbReference>
<dbReference type="GO" id="GO:0043565">
    <property type="term" value="F:sequence-specific DNA binding"/>
    <property type="evidence" value="ECO:0007669"/>
    <property type="project" value="InterPro"/>
</dbReference>
<dbReference type="eggNOG" id="COG2207">
    <property type="taxonomic scope" value="Bacteria"/>
</dbReference>
<dbReference type="RefSeq" id="WP_012345929.1">
    <property type="nucleotide sequence ID" value="NC_010524.1"/>
</dbReference>
<evidence type="ECO:0000256" key="2">
    <source>
        <dbReference type="ARBA" id="ARBA00023125"/>
    </source>
</evidence>
<dbReference type="PANTHER" id="PTHR43280">
    <property type="entry name" value="ARAC-FAMILY TRANSCRIPTIONAL REGULATOR"/>
    <property type="match status" value="1"/>
</dbReference>
<reference evidence="5 6" key="1">
    <citation type="submission" date="2008-03" db="EMBL/GenBank/DDBJ databases">
        <title>Complete sequence of Leptothrix cholodnii SP-6.</title>
        <authorList>
            <consortium name="US DOE Joint Genome Institute"/>
            <person name="Copeland A."/>
            <person name="Lucas S."/>
            <person name="Lapidus A."/>
            <person name="Glavina del Rio T."/>
            <person name="Dalin E."/>
            <person name="Tice H."/>
            <person name="Bruce D."/>
            <person name="Goodwin L."/>
            <person name="Pitluck S."/>
            <person name="Chertkov O."/>
            <person name="Brettin T."/>
            <person name="Detter J.C."/>
            <person name="Han C."/>
            <person name="Kuske C.R."/>
            <person name="Schmutz J."/>
            <person name="Larimer F."/>
            <person name="Land M."/>
            <person name="Hauser L."/>
            <person name="Kyrpides N."/>
            <person name="Lykidis A."/>
            <person name="Emerson D."/>
            <person name="Richardson P."/>
        </authorList>
    </citation>
    <scope>NUCLEOTIDE SEQUENCE [LARGE SCALE GENOMIC DNA]</scope>
    <source>
        <strain evidence="6">ATCC 51168 / LMG 8142 / SP-6</strain>
    </source>
</reference>
<dbReference type="PANTHER" id="PTHR43280:SF27">
    <property type="entry name" value="TRANSCRIPTIONAL REGULATOR MTLR"/>
    <property type="match status" value="1"/>
</dbReference>
<keyword evidence="1" id="KW-0805">Transcription regulation</keyword>
<gene>
    <name evidence="5" type="ordered locus">Lcho_0895</name>
</gene>
<proteinExistence type="predicted"/>
<evidence type="ECO:0000256" key="3">
    <source>
        <dbReference type="ARBA" id="ARBA00023163"/>
    </source>
</evidence>
<dbReference type="SUPFAM" id="SSF46689">
    <property type="entry name" value="Homeodomain-like"/>
    <property type="match status" value="2"/>
</dbReference>
<sequence length="302" mass="33380">MPQPRCSVNQIPPALAKGDGCDTLSGLIHCFSHGFPTPLARWHHHDVHELHIITSTSGQAFVGDWIGPFHAGHVVLVGPRLPHNWVSMDVPVGGVVERDLVIQFDQAPLLRASATIPELADLSPLLERASNGIEFFGMSDRAVAHWRRTQASQGLRRWVAFCEFMADLATCTHHRVLSSMPMQGGDAADILPQLEALILAQPTTLLRPISVAACAVELGMSASRFSRCFRRATGNTFTDFVNRVRIHRAGQLLAESDRRIVDISGEVGFQNVANFNRRFLEIQGMTPSEFRRRSLDRGVLGR</sequence>
<dbReference type="AlphaFoldDB" id="B1Y1Y7"/>
<dbReference type="HOGENOM" id="CLU_000445_88_3_4"/>
<dbReference type="EMBL" id="CP001013">
    <property type="protein sequence ID" value="ACB33167.1"/>
    <property type="molecule type" value="Genomic_DNA"/>
</dbReference>
<keyword evidence="2" id="KW-0238">DNA-binding</keyword>
<accession>B1Y1Y7</accession>
<evidence type="ECO:0000313" key="6">
    <source>
        <dbReference type="Proteomes" id="UP000001693"/>
    </source>
</evidence>
<protein>
    <submittedName>
        <fullName evidence="5">Transcriptional regulator, AraC family</fullName>
    </submittedName>
</protein>
<dbReference type="GO" id="GO:0003700">
    <property type="term" value="F:DNA-binding transcription factor activity"/>
    <property type="evidence" value="ECO:0007669"/>
    <property type="project" value="InterPro"/>
</dbReference>
<dbReference type="OrthoDB" id="9816011at2"/>
<dbReference type="STRING" id="395495.Lcho_0895"/>
<keyword evidence="6" id="KW-1185">Reference proteome</keyword>
<evidence type="ECO:0000256" key="1">
    <source>
        <dbReference type="ARBA" id="ARBA00023015"/>
    </source>
</evidence>
<dbReference type="KEGG" id="lch:Lcho_0895"/>
<dbReference type="InterPro" id="IPR009057">
    <property type="entry name" value="Homeodomain-like_sf"/>
</dbReference>
<organism evidence="5 6">
    <name type="scientific">Leptothrix cholodnii (strain ATCC 51168 / LMG 8142 / SP-6)</name>
    <name type="common">Leptothrix discophora (strain SP-6)</name>
    <dbReference type="NCBI Taxonomy" id="395495"/>
    <lineage>
        <taxon>Bacteria</taxon>
        <taxon>Pseudomonadati</taxon>
        <taxon>Pseudomonadota</taxon>
        <taxon>Betaproteobacteria</taxon>
        <taxon>Burkholderiales</taxon>
        <taxon>Sphaerotilaceae</taxon>
        <taxon>Leptothrix</taxon>
    </lineage>
</organism>
<dbReference type="PROSITE" id="PS01124">
    <property type="entry name" value="HTH_ARAC_FAMILY_2"/>
    <property type="match status" value="1"/>
</dbReference>
<keyword evidence="3" id="KW-0804">Transcription</keyword>
<evidence type="ECO:0000313" key="5">
    <source>
        <dbReference type="EMBL" id="ACB33167.1"/>
    </source>
</evidence>
<dbReference type="SMART" id="SM00342">
    <property type="entry name" value="HTH_ARAC"/>
    <property type="match status" value="1"/>
</dbReference>
<name>B1Y1Y7_LEPCP</name>